<evidence type="ECO:0000313" key="2">
    <source>
        <dbReference type="Proteomes" id="UP001307889"/>
    </source>
</evidence>
<evidence type="ECO:0000313" key="1">
    <source>
        <dbReference type="EMBL" id="BES99077.1"/>
    </source>
</evidence>
<reference evidence="1 2" key="1">
    <citation type="submission" date="2023-09" db="EMBL/GenBank/DDBJ databases">
        <title>Nesidiocoris tenuis whole genome shotgun sequence.</title>
        <authorList>
            <person name="Shibata T."/>
            <person name="Shimoda M."/>
            <person name="Kobayashi T."/>
            <person name="Uehara T."/>
        </authorList>
    </citation>
    <scope>NUCLEOTIDE SEQUENCE [LARGE SCALE GENOMIC DNA]</scope>
    <source>
        <strain evidence="1 2">Japan</strain>
    </source>
</reference>
<keyword evidence="2" id="KW-1185">Reference proteome</keyword>
<dbReference type="EMBL" id="AP028918">
    <property type="protein sequence ID" value="BES99077.1"/>
    <property type="molecule type" value="Genomic_DNA"/>
</dbReference>
<gene>
    <name evidence="1" type="ORF">NTJ_11893</name>
</gene>
<proteinExistence type="predicted"/>
<protein>
    <submittedName>
        <fullName evidence="1">Uncharacterized protein</fullName>
    </submittedName>
</protein>
<dbReference type="Proteomes" id="UP001307889">
    <property type="component" value="Chromosome 10"/>
</dbReference>
<accession>A0ABN7B630</accession>
<name>A0ABN7B630_9HEMI</name>
<sequence>MFIEHSTESNDEMNENNELLYSYVALLLAHVICSGQTKQMAVAALVSAEKPAALCLLDSIDVCTAIEASDPTGSTASRLLVLDNIPRPFPRFLTLRGADLAVSNVKFHR</sequence>
<organism evidence="1 2">
    <name type="scientific">Nesidiocoris tenuis</name>
    <dbReference type="NCBI Taxonomy" id="355587"/>
    <lineage>
        <taxon>Eukaryota</taxon>
        <taxon>Metazoa</taxon>
        <taxon>Ecdysozoa</taxon>
        <taxon>Arthropoda</taxon>
        <taxon>Hexapoda</taxon>
        <taxon>Insecta</taxon>
        <taxon>Pterygota</taxon>
        <taxon>Neoptera</taxon>
        <taxon>Paraneoptera</taxon>
        <taxon>Hemiptera</taxon>
        <taxon>Heteroptera</taxon>
        <taxon>Panheteroptera</taxon>
        <taxon>Cimicomorpha</taxon>
        <taxon>Miridae</taxon>
        <taxon>Dicyphina</taxon>
        <taxon>Nesidiocoris</taxon>
    </lineage>
</organism>